<dbReference type="STRING" id="45658.VSVS12_02583"/>
<proteinExistence type="predicted"/>
<evidence type="ECO:0000313" key="2">
    <source>
        <dbReference type="EMBL" id="ODS10377.1"/>
    </source>
</evidence>
<protein>
    <submittedName>
        <fullName evidence="2">Uncharacterized protein</fullName>
    </submittedName>
</protein>
<evidence type="ECO:0000313" key="4">
    <source>
        <dbReference type="Proteomes" id="UP000095131"/>
    </source>
</evidence>
<dbReference type="EMBL" id="MDCJ01000002">
    <property type="protein sequence ID" value="ODS10377.1"/>
    <property type="molecule type" value="Genomic_DNA"/>
</dbReference>
<dbReference type="Proteomes" id="UP000092528">
    <property type="component" value="Chromosome 1"/>
</dbReference>
<organism evidence="2 4">
    <name type="scientific">Vibrio scophthalmi</name>
    <dbReference type="NCBI Taxonomy" id="45658"/>
    <lineage>
        <taxon>Bacteria</taxon>
        <taxon>Pseudomonadati</taxon>
        <taxon>Pseudomonadota</taxon>
        <taxon>Gammaproteobacteria</taxon>
        <taxon>Vibrionales</taxon>
        <taxon>Vibrionaceae</taxon>
        <taxon>Vibrio</taxon>
    </lineage>
</organism>
<dbReference type="KEGG" id="vsc:VSVS12_02583"/>
<dbReference type="EMBL" id="CP016414">
    <property type="protein sequence ID" value="ANU35493.1"/>
    <property type="molecule type" value="Genomic_DNA"/>
</dbReference>
<reference evidence="1 3" key="1">
    <citation type="submission" date="2016-07" db="EMBL/GenBank/DDBJ databases">
        <title>Genome sequencing of Vibrio scophthalmi strain VS-05, an isolated from Paralichthys olivaceus.</title>
        <authorList>
            <person name="Han H.-J."/>
        </authorList>
    </citation>
    <scope>NUCLEOTIDE SEQUENCE [LARGE SCALE GENOMIC DNA]</scope>
    <source>
        <strain evidence="1 3">VS-05</strain>
    </source>
</reference>
<gene>
    <name evidence="2" type="ORF">VSF3289_00632</name>
    <name evidence="1" type="ORF">VSVS05_00356</name>
</gene>
<reference evidence="2 4" key="2">
    <citation type="submission" date="2016-08" db="EMBL/GenBank/DDBJ databases">
        <title>Genome sequencing of Vibrio scophthalmi strain FP3289, an isolated from Paralichthys olivaceus.</title>
        <authorList>
            <person name="Han H.-J."/>
        </authorList>
    </citation>
    <scope>NUCLEOTIDE SEQUENCE [LARGE SCALE GENOMIC DNA]</scope>
    <source>
        <strain evidence="2 4">FP3289</strain>
    </source>
</reference>
<evidence type="ECO:0000313" key="3">
    <source>
        <dbReference type="Proteomes" id="UP000092528"/>
    </source>
</evidence>
<keyword evidence="3" id="KW-1185">Reference proteome</keyword>
<evidence type="ECO:0000313" key="1">
    <source>
        <dbReference type="EMBL" id="ANU35493.1"/>
    </source>
</evidence>
<name>A0A1B1NRG7_9VIBR</name>
<dbReference type="AlphaFoldDB" id="A0A1B1NRG7"/>
<accession>A0A1B1NRG7</accession>
<dbReference type="Proteomes" id="UP000095131">
    <property type="component" value="Unassembled WGS sequence"/>
</dbReference>
<sequence length="43" mass="4760">MLPLSKSPVITPSSGWHSWSKTLEIHPKMTCSNGGSQDYREVS</sequence>